<dbReference type="AlphaFoldDB" id="A0A1G6HKB6"/>
<gene>
    <name evidence="3" type="ORF">SAMN05421749_102347</name>
</gene>
<dbReference type="OrthoDB" id="6712633at2"/>
<evidence type="ECO:0000313" key="4">
    <source>
        <dbReference type="Proteomes" id="UP000242317"/>
    </source>
</evidence>
<dbReference type="PANTHER" id="PTHR35535">
    <property type="entry name" value="HEAT SHOCK PROTEIN HSLJ"/>
    <property type="match status" value="1"/>
</dbReference>
<keyword evidence="3" id="KW-0346">Stress response</keyword>
<dbReference type="Pfam" id="PF03724">
    <property type="entry name" value="META"/>
    <property type="match status" value="1"/>
</dbReference>
<evidence type="ECO:0000256" key="1">
    <source>
        <dbReference type="SAM" id="SignalP"/>
    </source>
</evidence>
<dbReference type="PANTHER" id="PTHR35535:SF2">
    <property type="entry name" value="DUF306 DOMAIN-CONTAINING PROTEIN"/>
    <property type="match status" value="1"/>
</dbReference>
<evidence type="ECO:0000259" key="2">
    <source>
        <dbReference type="Pfam" id="PF03724"/>
    </source>
</evidence>
<organism evidence="3 4">
    <name type="scientific">Acinetobacter marinus</name>
    <dbReference type="NCBI Taxonomy" id="281375"/>
    <lineage>
        <taxon>Bacteria</taxon>
        <taxon>Pseudomonadati</taxon>
        <taxon>Pseudomonadota</taxon>
        <taxon>Gammaproteobacteria</taxon>
        <taxon>Moraxellales</taxon>
        <taxon>Moraxellaceae</taxon>
        <taxon>Acinetobacter</taxon>
    </lineage>
</organism>
<accession>A0A1G6HKB6</accession>
<reference evidence="4" key="1">
    <citation type="submission" date="2016-09" db="EMBL/GenBank/DDBJ databases">
        <authorList>
            <person name="Varghese N."/>
            <person name="Submissions S."/>
        </authorList>
    </citation>
    <scope>NUCLEOTIDE SEQUENCE [LARGE SCALE GENOMIC DNA]</scope>
    <source>
        <strain evidence="4">ANC 3699</strain>
    </source>
</reference>
<proteinExistence type="predicted"/>
<sequence>MSVVFIKLSHSTCVFLAITILSSTLLACQSSPPTTSSQQSNVKTGYTKIEVTRRSAPVIKSKDGVQDIPWTITQVKYKKALFFNQMPSLTLQSASQRITGSTGCNSIYGQYNINVSAKTLTLDGNAGHQTCNNALAQEADLMDALKRVSSFELQGKSTIKFYDANRQLLIQAEQR</sequence>
<feature type="signal peptide" evidence="1">
    <location>
        <begin position="1"/>
        <end position="27"/>
    </location>
</feature>
<dbReference type="RefSeq" id="WP_092616907.1">
    <property type="nucleotide sequence ID" value="NZ_FMYK01000002.1"/>
</dbReference>
<dbReference type="PROSITE" id="PS51257">
    <property type="entry name" value="PROKAR_LIPOPROTEIN"/>
    <property type="match status" value="1"/>
</dbReference>
<dbReference type="InterPro" id="IPR038670">
    <property type="entry name" value="HslJ-like_sf"/>
</dbReference>
<dbReference type="InterPro" id="IPR053147">
    <property type="entry name" value="Hsp_HslJ-like"/>
</dbReference>
<dbReference type="InterPro" id="IPR005184">
    <property type="entry name" value="DUF306_Meta_HslJ"/>
</dbReference>
<keyword evidence="4" id="KW-1185">Reference proteome</keyword>
<evidence type="ECO:0000313" key="3">
    <source>
        <dbReference type="EMBL" id="SDB94700.1"/>
    </source>
</evidence>
<keyword evidence="1" id="KW-0732">Signal</keyword>
<feature type="chain" id="PRO_5017464549" evidence="1">
    <location>
        <begin position="28"/>
        <end position="175"/>
    </location>
</feature>
<dbReference type="Gene3D" id="2.40.128.270">
    <property type="match status" value="1"/>
</dbReference>
<feature type="domain" description="DUF306" evidence="2">
    <location>
        <begin position="66"/>
        <end position="167"/>
    </location>
</feature>
<name>A0A1G6HKB6_9GAMM</name>
<dbReference type="Proteomes" id="UP000242317">
    <property type="component" value="Unassembled WGS sequence"/>
</dbReference>
<dbReference type="EMBL" id="FMYK01000002">
    <property type="protein sequence ID" value="SDB94700.1"/>
    <property type="molecule type" value="Genomic_DNA"/>
</dbReference>
<protein>
    <submittedName>
        <fullName evidence="3">Heat shock protein HslJ</fullName>
    </submittedName>
</protein>